<dbReference type="OrthoDB" id="203862at2759"/>
<feature type="transmembrane region" description="Helical" evidence="2">
    <location>
        <begin position="317"/>
        <end position="338"/>
    </location>
</feature>
<feature type="transmembrane region" description="Helical" evidence="2">
    <location>
        <begin position="282"/>
        <end position="305"/>
    </location>
</feature>
<dbReference type="Proteomes" id="UP001165082">
    <property type="component" value="Unassembled WGS sequence"/>
</dbReference>
<dbReference type="GO" id="GO:0016020">
    <property type="term" value="C:membrane"/>
    <property type="evidence" value="ECO:0007669"/>
    <property type="project" value="UniProtKB-SubCell"/>
</dbReference>
<keyword evidence="5" id="KW-1185">Reference proteome</keyword>
<dbReference type="EMBL" id="BRXZ01007957">
    <property type="protein sequence ID" value="GMI36856.1"/>
    <property type="molecule type" value="Genomic_DNA"/>
</dbReference>
<feature type="transmembrane region" description="Helical" evidence="2">
    <location>
        <begin position="223"/>
        <end position="244"/>
    </location>
</feature>
<dbReference type="PANTHER" id="PTHR18945">
    <property type="entry name" value="NEUROTRANSMITTER GATED ION CHANNEL"/>
    <property type="match status" value="1"/>
</dbReference>
<accession>A0A9W7G5X6</accession>
<evidence type="ECO:0000313" key="4">
    <source>
        <dbReference type="EMBL" id="GMI36856.1"/>
    </source>
</evidence>
<dbReference type="InterPro" id="IPR006201">
    <property type="entry name" value="Neur_channel"/>
</dbReference>
<evidence type="ECO:0000256" key="2">
    <source>
        <dbReference type="SAM" id="Phobius"/>
    </source>
</evidence>
<dbReference type="Pfam" id="PF02932">
    <property type="entry name" value="Neur_chan_memb"/>
    <property type="match status" value="1"/>
</dbReference>
<keyword evidence="2" id="KW-0472">Membrane</keyword>
<reference evidence="4" key="1">
    <citation type="submission" date="2022-07" db="EMBL/GenBank/DDBJ databases">
        <title>Genome analysis of Parmales, a sister group of diatoms, reveals the evolutionary specialization of diatoms from phago-mixotrophs to photoautotrophs.</title>
        <authorList>
            <person name="Ban H."/>
            <person name="Sato S."/>
            <person name="Yoshikawa S."/>
            <person name="Kazumasa Y."/>
            <person name="Nakamura Y."/>
            <person name="Ichinomiya M."/>
            <person name="Saitoh K."/>
            <person name="Sato N."/>
            <person name="Blanc-Mathieu R."/>
            <person name="Endo H."/>
            <person name="Kuwata A."/>
            <person name="Ogata H."/>
        </authorList>
    </citation>
    <scope>NUCLEOTIDE SEQUENCE</scope>
</reference>
<dbReference type="InterPro" id="IPR036719">
    <property type="entry name" value="Neuro-gated_channel_TM_sf"/>
</dbReference>
<proteinExistence type="predicted"/>
<dbReference type="InterPro" id="IPR006029">
    <property type="entry name" value="Neurotrans-gated_channel_TM"/>
</dbReference>
<dbReference type="Gene3D" id="2.70.170.10">
    <property type="entry name" value="Neurotransmitter-gated ion-channel ligand-binding domain"/>
    <property type="match status" value="1"/>
</dbReference>
<keyword evidence="2" id="KW-1133">Transmembrane helix</keyword>
<sequence length="378" mass="41735">MGQQDQESTKRLLSNPVVSVGCRIRKISAITESTMSFFCRFTLFLNWVDPLTVGLPPGTYVGVPAVGEGSGVVERALHREETGDLSFSPLLRFFGATDPVFLSDTPLQPLCLDSSGSMQLIISGSATFDQEYALNLFPFDLQALRIIVRLQNSSDGCTLVRTPMSLDRTTSVVFDEYFSIPEFATLRPFIDFSYHGKTEYGSLASPKSEFQVVVPLKRAYGSYVNHVAVVTFMITTCTLTSFFVEPESLADRMSIVLTLFLTIVATKFLIMERLPRVAFNTFLDVYFAGCFGFFVLVIAESVLAVKLGASFDEVSTALISGAWVAFNCVCVAKVEGVLRKGDGEHISRAWIPPGMTQREAMVEGRRRGNPKGLWTFNC</sequence>
<evidence type="ECO:0000256" key="1">
    <source>
        <dbReference type="ARBA" id="ARBA00004141"/>
    </source>
</evidence>
<dbReference type="InterPro" id="IPR036734">
    <property type="entry name" value="Neur_chan_lig-bd_sf"/>
</dbReference>
<dbReference type="AlphaFoldDB" id="A0A9W7G5X6"/>
<dbReference type="GO" id="GO:0004888">
    <property type="term" value="F:transmembrane signaling receptor activity"/>
    <property type="evidence" value="ECO:0007669"/>
    <property type="project" value="InterPro"/>
</dbReference>
<dbReference type="GO" id="GO:0005230">
    <property type="term" value="F:extracellular ligand-gated monoatomic ion channel activity"/>
    <property type="evidence" value="ECO:0007669"/>
    <property type="project" value="InterPro"/>
</dbReference>
<comment type="caution">
    <text evidence="4">The sequence shown here is derived from an EMBL/GenBank/DDBJ whole genome shotgun (WGS) entry which is preliminary data.</text>
</comment>
<dbReference type="InterPro" id="IPR038050">
    <property type="entry name" value="Neuro_actylchol_rec"/>
</dbReference>
<comment type="subcellular location">
    <subcellularLocation>
        <location evidence="1">Membrane</location>
        <topology evidence="1">Multi-pass membrane protein</topology>
    </subcellularLocation>
</comment>
<dbReference type="SUPFAM" id="SSF90112">
    <property type="entry name" value="Neurotransmitter-gated ion-channel transmembrane pore"/>
    <property type="match status" value="1"/>
</dbReference>
<name>A0A9W7G5X6_9STRA</name>
<evidence type="ECO:0000259" key="3">
    <source>
        <dbReference type="Pfam" id="PF02932"/>
    </source>
</evidence>
<evidence type="ECO:0000313" key="5">
    <source>
        <dbReference type="Proteomes" id="UP001165082"/>
    </source>
</evidence>
<organism evidence="4 5">
    <name type="scientific">Triparma retinervis</name>
    <dbReference type="NCBI Taxonomy" id="2557542"/>
    <lineage>
        <taxon>Eukaryota</taxon>
        <taxon>Sar</taxon>
        <taxon>Stramenopiles</taxon>
        <taxon>Ochrophyta</taxon>
        <taxon>Bolidophyceae</taxon>
        <taxon>Parmales</taxon>
        <taxon>Triparmaceae</taxon>
        <taxon>Triparma</taxon>
    </lineage>
</organism>
<protein>
    <recommendedName>
        <fullName evidence="3">Neurotransmitter-gated ion-channel transmembrane domain-containing protein</fullName>
    </recommendedName>
</protein>
<keyword evidence="2" id="KW-0812">Transmembrane</keyword>
<gene>
    <name evidence="4" type="ORF">TrRE_jg6781</name>
</gene>
<feature type="transmembrane region" description="Helical" evidence="2">
    <location>
        <begin position="250"/>
        <end position="270"/>
    </location>
</feature>
<feature type="domain" description="Neurotransmitter-gated ion-channel transmembrane" evidence="3">
    <location>
        <begin position="233"/>
        <end position="303"/>
    </location>
</feature>
<dbReference type="Gene3D" id="1.20.58.390">
    <property type="entry name" value="Neurotransmitter-gated ion-channel transmembrane domain"/>
    <property type="match status" value="1"/>
</dbReference>